<reference evidence="4" key="1">
    <citation type="submission" date="2022-07" db="EMBL/GenBank/DDBJ databases">
        <title>Genome Sequence of Leucocoprinus birnbaumii.</title>
        <authorList>
            <person name="Buettner E."/>
        </authorList>
    </citation>
    <scope>NUCLEOTIDE SEQUENCE</scope>
    <source>
        <strain evidence="4">VT141</strain>
    </source>
</reference>
<feature type="region of interest" description="Disordered" evidence="2">
    <location>
        <begin position="843"/>
        <end position="863"/>
    </location>
</feature>
<evidence type="ECO:0000256" key="2">
    <source>
        <dbReference type="SAM" id="MobiDB-lite"/>
    </source>
</evidence>
<organism evidence="4 5">
    <name type="scientific">Leucocoprinus birnbaumii</name>
    <dbReference type="NCBI Taxonomy" id="56174"/>
    <lineage>
        <taxon>Eukaryota</taxon>
        <taxon>Fungi</taxon>
        <taxon>Dikarya</taxon>
        <taxon>Basidiomycota</taxon>
        <taxon>Agaricomycotina</taxon>
        <taxon>Agaricomycetes</taxon>
        <taxon>Agaricomycetidae</taxon>
        <taxon>Agaricales</taxon>
        <taxon>Agaricineae</taxon>
        <taxon>Agaricaceae</taxon>
        <taxon>Leucocoprinus</taxon>
    </lineage>
</organism>
<dbReference type="EMBL" id="JANIEX010000643">
    <property type="protein sequence ID" value="KAJ3564643.1"/>
    <property type="molecule type" value="Genomic_DNA"/>
</dbReference>
<protein>
    <recommendedName>
        <fullName evidence="3">NADP-dependent oxidoreductase domain-containing protein</fullName>
    </recommendedName>
</protein>
<keyword evidence="5" id="KW-1185">Reference proteome</keyword>
<feature type="region of interest" description="Disordered" evidence="2">
    <location>
        <begin position="346"/>
        <end position="376"/>
    </location>
</feature>
<dbReference type="Pfam" id="PF00248">
    <property type="entry name" value="Aldo_ket_red"/>
    <property type="match status" value="1"/>
</dbReference>
<evidence type="ECO:0000313" key="4">
    <source>
        <dbReference type="EMBL" id="KAJ3564643.1"/>
    </source>
</evidence>
<dbReference type="InterPro" id="IPR023210">
    <property type="entry name" value="NADP_OxRdtase_dom"/>
</dbReference>
<evidence type="ECO:0000313" key="5">
    <source>
        <dbReference type="Proteomes" id="UP001213000"/>
    </source>
</evidence>
<feature type="compositionally biased region" description="Polar residues" evidence="2">
    <location>
        <begin position="843"/>
        <end position="854"/>
    </location>
</feature>
<name>A0AAD5VPF3_9AGAR</name>
<dbReference type="InterPro" id="IPR036812">
    <property type="entry name" value="NAD(P)_OxRdtase_dom_sf"/>
</dbReference>
<keyword evidence="1" id="KW-0560">Oxidoreductase</keyword>
<dbReference type="PRINTS" id="PR00069">
    <property type="entry name" value="ALDKETRDTASE"/>
</dbReference>
<dbReference type="AlphaFoldDB" id="A0AAD5VPF3"/>
<comment type="caution">
    <text evidence="4">The sequence shown here is derived from an EMBL/GenBank/DDBJ whole genome shotgun (WGS) entry which is preliminary data.</text>
</comment>
<dbReference type="PROSITE" id="PS00798">
    <property type="entry name" value="ALDOKETO_REDUCTASE_1"/>
    <property type="match status" value="1"/>
</dbReference>
<dbReference type="FunFam" id="3.20.20.100:FF:000002">
    <property type="entry name" value="2,5-diketo-D-gluconic acid reductase A"/>
    <property type="match status" value="1"/>
</dbReference>
<dbReference type="InterPro" id="IPR020471">
    <property type="entry name" value="AKR"/>
</dbReference>
<feature type="domain" description="NADP-dependent oxidoreductase" evidence="3">
    <location>
        <begin position="17"/>
        <end position="287"/>
    </location>
</feature>
<dbReference type="Proteomes" id="UP001213000">
    <property type="component" value="Unassembled WGS sequence"/>
</dbReference>
<dbReference type="GO" id="GO:0016616">
    <property type="term" value="F:oxidoreductase activity, acting on the CH-OH group of donors, NAD or NADP as acceptor"/>
    <property type="evidence" value="ECO:0007669"/>
    <property type="project" value="UniProtKB-ARBA"/>
</dbReference>
<gene>
    <name evidence="4" type="ORF">NP233_g8158</name>
</gene>
<accession>A0AAD5VPF3</accession>
<sequence>MSFGKTIKLSNGAELPRIGLGTWMSKPHEVENAVEIAVRNGYRHLDLAMIYENQDEVGRALKKVIPSVVKREELFITSKLWNHSHQPAQVEKELDETLAQLGVDYVDLYLIHWPAAFVPGNNFYPPHSSIKGEVELDLETSLVDTWKAMIALPKSKVRAVGVSNFSVHHIQGLIDATGVVPVANQIEAHPLLQQPELVKYCQEKNIHLTAYSPLGNNLVGIPKLTENPIVTSIAASLSATPAQVLIAWGARRGQSVIPKSVQEERIISNFKEVELSDEDFERISKIGEGNYKRHHCRLASESDICTTSPIHAYWTLMAEQAYALPHDQPSTYRMESPTTELQLNAPLPLDPPEQSILNQRNSRIRPPETILDERQRHRRDLRSPAISITSNSPFSGARDFVINDLTINVGAESGSVLFKLALEWLGASMLKGAEFDSANRAPLLVILGHAQAFLSASSAIGYTILIAISDYFGYKGPPVSLAAREPFYRAYIHGLMSSDHRPLELKSMKEQFRLLFTEPLVHRKVLVEIKDLLITIDGLEECEEEPSSHQETDRHRRTHEETHCEIIQLISEFVERFPDGPVIWIISSRSERHIENKFLSSGVKDNIAVEHIPVDSGEACHDIETYLRASFSDIREKYRDYISESPWPSNTALSQIARTASGSFMFAGDIVRFIGDSEVRKPVPRLKDVLTTLMEPHYPGKPKRQKIPLATLDALYTDVPFRIPKSVLENTKRLLSAIIYSFRHNLSAPDFTFQHMYEYLGISEEDALSALECLHSVIDFPRSWKLHTSLPTFHYASFADYLEDSSRSGEYFIAKWNPDVKENQSPELVLTAADPNYLSSRSNWRSSGQCTPRSTDLLKRETM</sequence>
<dbReference type="SUPFAM" id="SSF51430">
    <property type="entry name" value="NAD(P)-linked oxidoreductase"/>
    <property type="match status" value="1"/>
</dbReference>
<evidence type="ECO:0000259" key="3">
    <source>
        <dbReference type="Pfam" id="PF00248"/>
    </source>
</evidence>
<evidence type="ECO:0000256" key="1">
    <source>
        <dbReference type="ARBA" id="ARBA00023002"/>
    </source>
</evidence>
<proteinExistence type="predicted"/>
<dbReference type="PANTHER" id="PTHR11732">
    <property type="entry name" value="ALDO/KETO REDUCTASE"/>
    <property type="match status" value="1"/>
</dbReference>
<dbReference type="Gene3D" id="3.20.20.100">
    <property type="entry name" value="NADP-dependent oxidoreductase domain"/>
    <property type="match status" value="1"/>
</dbReference>
<dbReference type="InterPro" id="IPR018170">
    <property type="entry name" value="Aldo/ket_reductase_CS"/>
</dbReference>